<dbReference type="GO" id="GO:0016758">
    <property type="term" value="F:hexosyltransferase activity"/>
    <property type="evidence" value="ECO:0007669"/>
    <property type="project" value="UniProtKB-ARBA"/>
</dbReference>
<dbReference type="SUPFAM" id="SSF53448">
    <property type="entry name" value="Nucleotide-diphospho-sugar transferases"/>
    <property type="match status" value="1"/>
</dbReference>
<sequence>MNSYSILISTYNGENYVFEQISSFFKQDIKPKYVIVSDDGSSDHTIQIIENIFEFNNYHDYKIVYGPKEGVSINFLMSLKHCKNSDYIFLADQDDIWISNKIETFFSYINKYGLSENIPQLYFSDATLIDDVGSHIANSFFDYQGITPAVLNDDSIIYKNCVQGASCCINKALKDLILSSLDQVNIKNLYMHDWWIALLAKYYGQSYFIDQPTLLYRQHHNNQIGTFNKKWKLFYYFRHLRKFITNFMLAIKQMKELEKFNHVIPSSILKPRSERKYRYVPFLKRCIIYLFRL</sequence>
<dbReference type="PANTHER" id="PTHR22916:SF3">
    <property type="entry name" value="UDP-GLCNAC:BETAGAL BETA-1,3-N-ACETYLGLUCOSAMINYLTRANSFERASE-LIKE PROTEIN 1"/>
    <property type="match status" value="1"/>
</dbReference>
<evidence type="ECO:0000313" key="3">
    <source>
        <dbReference type="Proteomes" id="UP001226750"/>
    </source>
</evidence>
<dbReference type="CDD" id="cd04196">
    <property type="entry name" value="GT_2_like_d"/>
    <property type="match status" value="1"/>
</dbReference>
<evidence type="ECO:0000313" key="2">
    <source>
        <dbReference type="EMBL" id="WIM78507.1"/>
    </source>
</evidence>
<gene>
    <name evidence="2" type="ORF">QP018_06880</name>
</gene>
<protein>
    <submittedName>
        <fullName evidence="2">Glycosyltransferase family 2 protein</fullName>
    </submittedName>
</protein>
<reference evidence="2 3" key="1">
    <citation type="submission" date="2023-06" db="EMBL/GenBank/DDBJ databases">
        <title>Complete Genome Sequence of Gallibacterium anatis Strain BJF12, Isolated from a chicken with diarrhea.</title>
        <authorList>
            <person name="Guo F."/>
            <person name="Bu W."/>
            <person name="Xu F."/>
            <person name="Wen T."/>
        </authorList>
    </citation>
    <scope>NUCLEOTIDE SEQUENCE [LARGE SCALE GENOMIC DNA]</scope>
    <source>
        <strain evidence="2 3">BJF12</strain>
    </source>
</reference>
<feature type="domain" description="Glycosyltransferase 2-like" evidence="1">
    <location>
        <begin position="5"/>
        <end position="125"/>
    </location>
</feature>
<organism evidence="2 3">
    <name type="scientific">Gallibacterium anatis</name>
    <dbReference type="NCBI Taxonomy" id="750"/>
    <lineage>
        <taxon>Bacteria</taxon>
        <taxon>Pseudomonadati</taxon>
        <taxon>Pseudomonadota</taxon>
        <taxon>Gammaproteobacteria</taxon>
        <taxon>Pasteurellales</taxon>
        <taxon>Pasteurellaceae</taxon>
        <taxon>Gallibacterium</taxon>
    </lineage>
</organism>
<proteinExistence type="predicted"/>
<dbReference type="Proteomes" id="UP001226750">
    <property type="component" value="Chromosome"/>
</dbReference>
<dbReference type="Gene3D" id="3.90.550.10">
    <property type="entry name" value="Spore Coat Polysaccharide Biosynthesis Protein SpsA, Chain A"/>
    <property type="match status" value="1"/>
</dbReference>
<dbReference type="Pfam" id="PF00535">
    <property type="entry name" value="Glycos_transf_2"/>
    <property type="match status" value="1"/>
</dbReference>
<dbReference type="AlphaFoldDB" id="A0AAX3XC05"/>
<dbReference type="InterPro" id="IPR001173">
    <property type="entry name" value="Glyco_trans_2-like"/>
</dbReference>
<evidence type="ECO:0000259" key="1">
    <source>
        <dbReference type="Pfam" id="PF00535"/>
    </source>
</evidence>
<keyword evidence="3" id="KW-1185">Reference proteome</keyword>
<dbReference type="PANTHER" id="PTHR22916">
    <property type="entry name" value="GLYCOSYLTRANSFERASE"/>
    <property type="match status" value="1"/>
</dbReference>
<accession>A0AAX3XC05</accession>
<dbReference type="RefSeq" id="WP_285090603.1">
    <property type="nucleotide sequence ID" value="NZ_CP126975.1"/>
</dbReference>
<name>A0AAX3XC05_9PAST</name>
<dbReference type="InterPro" id="IPR029044">
    <property type="entry name" value="Nucleotide-diphossugar_trans"/>
</dbReference>
<dbReference type="EMBL" id="CP126975">
    <property type="protein sequence ID" value="WIM78507.1"/>
    <property type="molecule type" value="Genomic_DNA"/>
</dbReference>